<dbReference type="InterPro" id="IPR012809">
    <property type="entry name" value="ECF_CbiQ"/>
</dbReference>
<dbReference type="AlphaFoldDB" id="A0A194AHR7"/>
<dbReference type="PANTHER" id="PTHR34857:SF2">
    <property type="entry name" value="SLL0384 PROTEIN"/>
    <property type="match status" value="1"/>
</dbReference>
<dbReference type="EMBL" id="BDFE01000015">
    <property type="protein sequence ID" value="GAU08868.1"/>
    <property type="molecule type" value="Genomic_DNA"/>
</dbReference>
<accession>A0A194AHR7</accession>
<dbReference type="Pfam" id="PF02361">
    <property type="entry name" value="CbiQ"/>
    <property type="match status" value="1"/>
</dbReference>
<dbReference type="STRING" id="1592317.DPF_1585"/>
<evidence type="ECO:0000256" key="3">
    <source>
        <dbReference type="ARBA" id="ARBA00022692"/>
    </source>
</evidence>
<evidence type="ECO:0000256" key="1">
    <source>
        <dbReference type="ARBA" id="ARBA00004651"/>
    </source>
</evidence>
<evidence type="ECO:0000256" key="4">
    <source>
        <dbReference type="ARBA" id="ARBA00022989"/>
    </source>
</evidence>
<organism evidence="7 8">
    <name type="scientific">Desulfoplanes formicivorans</name>
    <dbReference type="NCBI Taxonomy" id="1592317"/>
    <lineage>
        <taxon>Bacteria</taxon>
        <taxon>Pseudomonadati</taxon>
        <taxon>Thermodesulfobacteriota</taxon>
        <taxon>Desulfovibrionia</taxon>
        <taxon>Desulfovibrionales</taxon>
        <taxon>Desulfoplanaceae</taxon>
        <taxon>Desulfoplanes</taxon>
    </lineage>
</organism>
<comment type="subcellular location">
    <subcellularLocation>
        <location evidence="1">Cell membrane</location>
        <topology evidence="1">Multi-pass membrane protein</topology>
    </subcellularLocation>
</comment>
<feature type="transmembrane region" description="Helical" evidence="6">
    <location>
        <begin position="43"/>
        <end position="63"/>
    </location>
</feature>
<feature type="transmembrane region" description="Helical" evidence="6">
    <location>
        <begin position="75"/>
        <end position="94"/>
    </location>
</feature>
<dbReference type="CDD" id="cd16914">
    <property type="entry name" value="EcfT"/>
    <property type="match status" value="1"/>
</dbReference>
<reference evidence="8" key="1">
    <citation type="submission" date="2016-06" db="EMBL/GenBank/DDBJ databases">
        <title>Draft genome sequence of Desulfoplanes formicivorans strain Pf12B.</title>
        <authorList>
            <person name="Watanabe M."/>
            <person name="Kojima H."/>
            <person name="Fukui M."/>
        </authorList>
    </citation>
    <scope>NUCLEOTIDE SEQUENCE [LARGE SCALE GENOMIC DNA]</scope>
    <source>
        <strain evidence="8">Pf12B</strain>
    </source>
</reference>
<keyword evidence="3 6" id="KW-0812">Transmembrane</keyword>
<dbReference type="InterPro" id="IPR051611">
    <property type="entry name" value="ECF_transporter_component"/>
</dbReference>
<keyword evidence="5 6" id="KW-0472">Membrane</keyword>
<evidence type="ECO:0000313" key="8">
    <source>
        <dbReference type="Proteomes" id="UP000095200"/>
    </source>
</evidence>
<dbReference type="PANTHER" id="PTHR34857">
    <property type="entry name" value="SLL0384 PROTEIN"/>
    <property type="match status" value="1"/>
</dbReference>
<dbReference type="NCBIfam" id="TIGR02454">
    <property type="entry name" value="ECF_T_CbiQ"/>
    <property type="match status" value="1"/>
</dbReference>
<name>A0A194AHR7_9BACT</name>
<proteinExistence type="predicted"/>
<feature type="transmembrane region" description="Helical" evidence="6">
    <location>
        <begin position="20"/>
        <end position="37"/>
    </location>
</feature>
<dbReference type="OrthoDB" id="4533at2"/>
<sequence length="252" mass="27514">MIRESLADTRTALARVDPRFRVVLAIAFSVVVALSRAMDVQLVALGIAGGLYLGAGLPLRVLVRRLVVVNGFIAFLWLVLPFSVPGPVVLDVGFLQASSPGIMHALQITLKANAIIIVCMALVATMSVIILGNALQSLGVPPKICQLLLMTYRYIFVFEEESGRMHRAAVLRGFTPTTSMHTYRTYAYMVGMILVRAWERARRVHAAMICRGFRGRLYGLTTYRAVAGDWLFFACGAVVIVLLGILELAGCS</sequence>
<protein>
    <submittedName>
        <fullName evidence="7">Cobalt ABC transporter permease</fullName>
    </submittedName>
</protein>
<evidence type="ECO:0000256" key="2">
    <source>
        <dbReference type="ARBA" id="ARBA00022475"/>
    </source>
</evidence>
<feature type="transmembrane region" description="Helical" evidence="6">
    <location>
        <begin position="114"/>
        <end position="135"/>
    </location>
</feature>
<keyword evidence="2" id="KW-1003">Cell membrane</keyword>
<evidence type="ECO:0000256" key="5">
    <source>
        <dbReference type="ARBA" id="ARBA00023136"/>
    </source>
</evidence>
<dbReference type="GO" id="GO:0006824">
    <property type="term" value="P:cobalt ion transport"/>
    <property type="evidence" value="ECO:0007669"/>
    <property type="project" value="InterPro"/>
</dbReference>
<feature type="transmembrane region" description="Helical" evidence="6">
    <location>
        <begin position="230"/>
        <end position="249"/>
    </location>
</feature>
<dbReference type="GO" id="GO:0043190">
    <property type="term" value="C:ATP-binding cassette (ABC) transporter complex"/>
    <property type="evidence" value="ECO:0007669"/>
    <property type="project" value="InterPro"/>
</dbReference>
<comment type="caution">
    <text evidence="7">The sequence shown here is derived from an EMBL/GenBank/DDBJ whole genome shotgun (WGS) entry which is preliminary data.</text>
</comment>
<dbReference type="RefSeq" id="WP_069858711.1">
    <property type="nucleotide sequence ID" value="NZ_BDFE01000015.1"/>
</dbReference>
<gene>
    <name evidence="7" type="ORF">DPF_1585</name>
</gene>
<evidence type="ECO:0000313" key="7">
    <source>
        <dbReference type="EMBL" id="GAU08868.1"/>
    </source>
</evidence>
<keyword evidence="8" id="KW-1185">Reference proteome</keyword>
<dbReference type="InterPro" id="IPR003339">
    <property type="entry name" value="ABC/ECF_trnsptr_transmembrane"/>
</dbReference>
<dbReference type="Proteomes" id="UP000095200">
    <property type="component" value="Unassembled WGS sequence"/>
</dbReference>
<keyword evidence="4 6" id="KW-1133">Transmembrane helix</keyword>
<evidence type="ECO:0000256" key="6">
    <source>
        <dbReference type="SAM" id="Phobius"/>
    </source>
</evidence>